<comment type="caution">
    <text evidence="2">The sequence shown here is derived from an EMBL/GenBank/DDBJ whole genome shotgun (WGS) entry which is preliminary data.</text>
</comment>
<evidence type="ECO:0000313" key="2">
    <source>
        <dbReference type="EMBL" id="GAA1736410.1"/>
    </source>
</evidence>
<keyword evidence="1" id="KW-0472">Membrane</keyword>
<name>A0ABN2JRC2_9MICO</name>
<feature type="transmembrane region" description="Helical" evidence="1">
    <location>
        <begin position="6"/>
        <end position="28"/>
    </location>
</feature>
<keyword evidence="3" id="KW-1185">Reference proteome</keyword>
<dbReference type="Proteomes" id="UP001501138">
    <property type="component" value="Unassembled WGS sequence"/>
</dbReference>
<protein>
    <submittedName>
        <fullName evidence="2">Uncharacterized protein</fullName>
    </submittedName>
</protein>
<keyword evidence="1" id="KW-1133">Transmembrane helix</keyword>
<evidence type="ECO:0000256" key="1">
    <source>
        <dbReference type="SAM" id="Phobius"/>
    </source>
</evidence>
<sequence length="146" mass="15437">MSGADVTWVAVVWLATLALGVGVGAWLVPWVLRHAEPEPLVAAEALTVLRGGTWIGLLERLSVTGTLLAGFPEGIAIVVAVKGLGRFSELREHPVASERFVVGTLASLVWAVAIGLVGRVVVHLVVTGEVPLDLFRYDEVSVDVPL</sequence>
<evidence type="ECO:0000313" key="3">
    <source>
        <dbReference type="Proteomes" id="UP001501138"/>
    </source>
</evidence>
<organism evidence="2 3">
    <name type="scientific">Isoptericola hypogeus</name>
    <dbReference type="NCBI Taxonomy" id="300179"/>
    <lineage>
        <taxon>Bacteria</taxon>
        <taxon>Bacillati</taxon>
        <taxon>Actinomycetota</taxon>
        <taxon>Actinomycetes</taxon>
        <taxon>Micrococcales</taxon>
        <taxon>Promicromonosporaceae</taxon>
        <taxon>Isoptericola</taxon>
    </lineage>
</organism>
<dbReference type="RefSeq" id="WP_344249912.1">
    <property type="nucleotide sequence ID" value="NZ_BAAAPM010000008.1"/>
</dbReference>
<reference evidence="2 3" key="1">
    <citation type="journal article" date="2019" name="Int. J. Syst. Evol. Microbiol.">
        <title>The Global Catalogue of Microorganisms (GCM) 10K type strain sequencing project: providing services to taxonomists for standard genome sequencing and annotation.</title>
        <authorList>
            <consortium name="The Broad Institute Genomics Platform"/>
            <consortium name="The Broad Institute Genome Sequencing Center for Infectious Disease"/>
            <person name="Wu L."/>
            <person name="Ma J."/>
        </authorList>
    </citation>
    <scope>NUCLEOTIDE SEQUENCE [LARGE SCALE GENOMIC DNA]</scope>
    <source>
        <strain evidence="2 3">JCM 15589</strain>
    </source>
</reference>
<accession>A0ABN2JRC2</accession>
<proteinExistence type="predicted"/>
<gene>
    <name evidence="2" type="ORF">GCM10009809_34530</name>
</gene>
<dbReference type="EMBL" id="BAAAPM010000008">
    <property type="protein sequence ID" value="GAA1736410.1"/>
    <property type="molecule type" value="Genomic_DNA"/>
</dbReference>
<feature type="transmembrane region" description="Helical" evidence="1">
    <location>
        <begin position="101"/>
        <end position="126"/>
    </location>
</feature>
<keyword evidence="1" id="KW-0812">Transmembrane</keyword>